<protein>
    <submittedName>
        <fullName evidence="2">Peptide N-acetyl-beta-D-glucosaminyl asparaginase amidase A-domain-containing protein</fullName>
    </submittedName>
</protein>
<sequence>MAAAGPVEFFQVAQPVLALDGPGSCTVVLMEHAFANSYGSPFVADYVPPACDFNRVVIRFTSTVRGRQYDRTGVMYLGDTEVWRLTTAQPTADGIVWGWDKDMTHFLSLWRQPQKLIFDLENIVNDVYTGIFNTTLTATFFQSDVLVGGQPPADLIIPISERTGAAGQPSQFTYPEQNATNTVAFPRNANRAVFSIAAKGQGSDEFWWSNVPQSAIHTFDAEYGQYPGYSAWREIQVLVDGKLAGVSWPYPTIFTGGVVPQLHRPIVGIDAFDMREHEIDITPWLPLLCDGNEHTFTIQVIGLVDDGSSSTSLSTTTESSWYLTGKVFVWLDSETSVTTGTIPVVSQPAPSIAFSSKITQDAAGANETLEYQIDVSRKFSVTAKVKTEKSEGLVSWSQKLSYSNPGAVTAYGFFNLNTLDTTGADASAGSVSGLYASKYHYPLFCNSTAAIAPEGNLTLWANLDQGLQLEVVGSAVIPTGVESYKSSTKKFAGSSLDTRRVGTANFHRAGDNSYSEGSGSQEQVFDFWGVTAEGGYAGKEQLYHRDVKSVNTTVTFNEESGV</sequence>
<proteinExistence type="predicted"/>
<reference evidence="2" key="1">
    <citation type="journal article" date="2021" name="Nat. Commun.">
        <title>Genetic determinants of endophytism in the Arabidopsis root mycobiome.</title>
        <authorList>
            <person name="Mesny F."/>
            <person name="Miyauchi S."/>
            <person name="Thiergart T."/>
            <person name="Pickel B."/>
            <person name="Atanasova L."/>
            <person name="Karlsson M."/>
            <person name="Huettel B."/>
            <person name="Barry K.W."/>
            <person name="Haridas S."/>
            <person name="Chen C."/>
            <person name="Bauer D."/>
            <person name="Andreopoulos W."/>
            <person name="Pangilinan J."/>
            <person name="LaButti K."/>
            <person name="Riley R."/>
            <person name="Lipzen A."/>
            <person name="Clum A."/>
            <person name="Drula E."/>
            <person name="Henrissat B."/>
            <person name="Kohler A."/>
            <person name="Grigoriev I.V."/>
            <person name="Martin F.M."/>
            <person name="Hacquard S."/>
        </authorList>
    </citation>
    <scope>NUCLEOTIDE SEQUENCE</scope>
    <source>
        <strain evidence="2">MPI-CAGE-CH-0230</strain>
    </source>
</reference>
<evidence type="ECO:0000313" key="2">
    <source>
        <dbReference type="EMBL" id="KAH7035842.1"/>
    </source>
</evidence>
<comment type="caution">
    <text evidence="2">The sequence shown here is derived from an EMBL/GenBank/DDBJ whole genome shotgun (WGS) entry which is preliminary data.</text>
</comment>
<dbReference type="EMBL" id="JAGTJQ010000003">
    <property type="protein sequence ID" value="KAH7035842.1"/>
    <property type="molecule type" value="Genomic_DNA"/>
</dbReference>
<keyword evidence="3" id="KW-1185">Reference proteome</keyword>
<dbReference type="Pfam" id="PF12222">
    <property type="entry name" value="PNGaseA"/>
    <property type="match status" value="1"/>
</dbReference>
<dbReference type="OrthoDB" id="1612078at2759"/>
<organism evidence="2 3">
    <name type="scientific">Microdochium trichocladiopsis</name>
    <dbReference type="NCBI Taxonomy" id="1682393"/>
    <lineage>
        <taxon>Eukaryota</taxon>
        <taxon>Fungi</taxon>
        <taxon>Dikarya</taxon>
        <taxon>Ascomycota</taxon>
        <taxon>Pezizomycotina</taxon>
        <taxon>Sordariomycetes</taxon>
        <taxon>Xylariomycetidae</taxon>
        <taxon>Xylariales</taxon>
        <taxon>Microdochiaceae</taxon>
        <taxon>Microdochium</taxon>
    </lineage>
</organism>
<accession>A0A9P8YCN7</accession>
<gene>
    <name evidence="2" type="ORF">B0I36DRAFT_239628</name>
</gene>
<dbReference type="PANTHER" id="PTHR31104">
    <property type="entry name" value="PEPTIDE-N4-(N-ACETYL-BETA-GLUCOSAMINYL)ASPARAGINE AMIDASE A PROTEIN"/>
    <property type="match status" value="1"/>
</dbReference>
<dbReference type="RefSeq" id="XP_046015935.1">
    <property type="nucleotide sequence ID" value="XM_046149704.1"/>
</dbReference>
<feature type="domain" description="Peptide N-acetyl-beta-D-glucosaminyl asparaginase amidase A N-terminal" evidence="1">
    <location>
        <begin position="23"/>
        <end position="343"/>
    </location>
</feature>
<dbReference type="InterPro" id="IPR021102">
    <property type="entry name" value="PNGase_A"/>
</dbReference>
<dbReference type="AlphaFoldDB" id="A0A9P8YCN7"/>
<dbReference type="Pfam" id="PF25156">
    <property type="entry name" value="PNGase_A_C"/>
    <property type="match status" value="1"/>
</dbReference>
<evidence type="ECO:0000259" key="1">
    <source>
        <dbReference type="Pfam" id="PF12222"/>
    </source>
</evidence>
<dbReference type="Proteomes" id="UP000756346">
    <property type="component" value="Unassembled WGS sequence"/>
</dbReference>
<evidence type="ECO:0000313" key="3">
    <source>
        <dbReference type="Proteomes" id="UP000756346"/>
    </source>
</evidence>
<dbReference type="InterPro" id="IPR056948">
    <property type="entry name" value="PNGaseA_N"/>
</dbReference>
<dbReference type="GeneID" id="70179250"/>
<name>A0A9P8YCN7_9PEZI</name>